<organism evidence="1 2">
    <name type="scientific">Streptantibioticus cattleyicolor (strain ATCC 35852 / DSM 46488 / JCM 4925 / NBRC 14057 / NRRL 8057)</name>
    <name type="common">Streptomyces cattleya</name>
    <dbReference type="NCBI Taxonomy" id="1003195"/>
    <lineage>
        <taxon>Bacteria</taxon>
        <taxon>Bacillati</taxon>
        <taxon>Actinomycetota</taxon>
        <taxon>Actinomycetes</taxon>
        <taxon>Kitasatosporales</taxon>
        <taxon>Streptomycetaceae</taxon>
        <taxon>Streptantibioticus</taxon>
    </lineage>
</organism>
<protein>
    <submittedName>
        <fullName evidence="1">Uncharacterized protein</fullName>
    </submittedName>
</protein>
<evidence type="ECO:0000313" key="1">
    <source>
        <dbReference type="EMBL" id="AEW95646.1"/>
    </source>
</evidence>
<dbReference type="HOGENOM" id="CLU_2652802_0_0_11"/>
<evidence type="ECO:0000313" key="2">
    <source>
        <dbReference type="Proteomes" id="UP000007842"/>
    </source>
</evidence>
<dbReference type="AlphaFoldDB" id="G8X2Q5"/>
<dbReference type="EMBL" id="CP003219">
    <property type="protein sequence ID" value="AEW95646.1"/>
    <property type="molecule type" value="Genomic_DNA"/>
</dbReference>
<accession>G8X2Q5</accession>
<proteinExistence type="predicted"/>
<dbReference type="KEGG" id="scy:SCATT_32750"/>
<reference evidence="2" key="1">
    <citation type="submission" date="2011-12" db="EMBL/GenBank/DDBJ databases">
        <title>Complete genome sequence of Streptomyces cattleya strain DSM 46488.</title>
        <authorList>
            <person name="Ou H.-Y."/>
            <person name="Li P."/>
            <person name="Zhao C."/>
            <person name="O'Hagan D."/>
            <person name="Deng Z."/>
        </authorList>
    </citation>
    <scope>NUCLEOTIDE SEQUENCE [LARGE SCALE GENOMIC DNA]</scope>
    <source>
        <strain evidence="2">ATCC 35852 / DSM 46488 / JCM 4925 / NBRC 14057 / NRRL 8057</strain>
    </source>
</reference>
<gene>
    <name evidence="1" type="ordered locus">SCATT_32750</name>
</gene>
<sequence length="76" mass="8747">MSTAHVSAGEVWNGIALDTDPRVREFARDPVEYMERRAQALRTGNFEAVRDQLTKQRHPLIEKFRKALSAKRHKAS</sequence>
<dbReference type="OrthoDB" id="4306843at2"/>
<name>G8X2Q5_STREN</name>
<dbReference type="Proteomes" id="UP000007842">
    <property type="component" value="Chromosome"/>
</dbReference>
<keyword evidence="2" id="KW-1185">Reference proteome</keyword>
<dbReference type="PATRIC" id="fig|1003195.29.peg.3267"/>
<dbReference type="RefSeq" id="WP_014628138.1">
    <property type="nucleotide sequence ID" value="NC_016111.1"/>
</dbReference>